<sequence>MCHIAGVEAGAVSDGVGARLLAARTARGLSQRRLAEPAYTSAYVSAVELGHRRPSAEALRFFAERLGIDDDELATGIPAGLAAELRLHLTEARRHWSAGAPAVAVAAYQQVRERAGAAGLTELVGLALQGLGRCAQQAGELTQAIAHYSAAERELAEHPLPTRVPSIVGQATCHALAGRLREAVFLLTSTIDALERADLTDPDAVLLLHSGLVSPYTQLGLHADAARAAEVAIALAPRVSDPERVAAMHIRVAATYLTQGKPSLAEASLAKAHDLYSRLDLRTELGYCRWSLGYTHARTGKLDEAAREFAAAREVLVAAGAAFQVLRLDCEIADVLRRQGRPHEAKVLLNNTLAAIDPADDLMAVSDIHRQLGLLLVTEGDVVAAEDHYRAAVALLEQADAALELAVTCRLLGDLLSHLGRHAEATAVYRTGLLATEGASPLLLGTDRPAASFHANQWDQS</sequence>
<gene>
    <name evidence="2" type="ORF">Cci01nite_20930</name>
</gene>
<dbReference type="InterPro" id="IPR019734">
    <property type="entry name" value="TPR_rpt"/>
</dbReference>
<dbReference type="PROSITE" id="PS50943">
    <property type="entry name" value="HTH_CROC1"/>
    <property type="match status" value="1"/>
</dbReference>
<organism evidence="2 3">
    <name type="scientific">Catellatospora citrea</name>
    <dbReference type="NCBI Taxonomy" id="53366"/>
    <lineage>
        <taxon>Bacteria</taxon>
        <taxon>Bacillati</taxon>
        <taxon>Actinomycetota</taxon>
        <taxon>Actinomycetes</taxon>
        <taxon>Micromonosporales</taxon>
        <taxon>Micromonosporaceae</taxon>
        <taxon>Catellatospora</taxon>
    </lineage>
</organism>
<evidence type="ECO:0000259" key="1">
    <source>
        <dbReference type="PROSITE" id="PS50943"/>
    </source>
</evidence>
<evidence type="ECO:0000313" key="2">
    <source>
        <dbReference type="EMBL" id="GIF96999.1"/>
    </source>
</evidence>
<dbReference type="Proteomes" id="UP000659904">
    <property type="component" value="Unassembled WGS sequence"/>
</dbReference>
<dbReference type="GO" id="GO:0003677">
    <property type="term" value="F:DNA binding"/>
    <property type="evidence" value="ECO:0007669"/>
    <property type="project" value="InterPro"/>
</dbReference>
<dbReference type="InterPro" id="IPR011990">
    <property type="entry name" value="TPR-like_helical_dom_sf"/>
</dbReference>
<name>A0A8J3KKL9_9ACTN</name>
<dbReference type="AlphaFoldDB" id="A0A8J3KKL9"/>
<dbReference type="Gene3D" id="1.10.260.40">
    <property type="entry name" value="lambda repressor-like DNA-binding domains"/>
    <property type="match status" value="1"/>
</dbReference>
<protein>
    <submittedName>
        <fullName evidence="2">Transcriptional regulator</fullName>
    </submittedName>
</protein>
<comment type="caution">
    <text evidence="2">The sequence shown here is derived from an EMBL/GenBank/DDBJ whole genome shotgun (WGS) entry which is preliminary data.</text>
</comment>
<dbReference type="PANTHER" id="PTHR47691:SF3">
    <property type="entry name" value="HTH-TYPE TRANSCRIPTIONAL REGULATOR RV0890C-RELATED"/>
    <property type="match status" value="1"/>
</dbReference>
<dbReference type="SMART" id="SM00530">
    <property type="entry name" value="HTH_XRE"/>
    <property type="match status" value="1"/>
</dbReference>
<accession>A0A8J3KKL9</accession>
<feature type="domain" description="HTH cro/C1-type" evidence="1">
    <location>
        <begin position="20"/>
        <end position="73"/>
    </location>
</feature>
<proteinExistence type="predicted"/>
<dbReference type="SUPFAM" id="SSF47413">
    <property type="entry name" value="lambda repressor-like DNA-binding domains"/>
    <property type="match status" value="1"/>
</dbReference>
<dbReference type="SMART" id="SM00028">
    <property type="entry name" value="TPR"/>
    <property type="match status" value="4"/>
</dbReference>
<dbReference type="SUPFAM" id="SSF48452">
    <property type="entry name" value="TPR-like"/>
    <property type="match status" value="3"/>
</dbReference>
<dbReference type="Gene3D" id="1.25.40.10">
    <property type="entry name" value="Tetratricopeptide repeat domain"/>
    <property type="match status" value="2"/>
</dbReference>
<dbReference type="PANTHER" id="PTHR47691">
    <property type="entry name" value="REGULATOR-RELATED"/>
    <property type="match status" value="1"/>
</dbReference>
<evidence type="ECO:0000313" key="3">
    <source>
        <dbReference type="Proteomes" id="UP000659904"/>
    </source>
</evidence>
<dbReference type="CDD" id="cd00093">
    <property type="entry name" value="HTH_XRE"/>
    <property type="match status" value="1"/>
</dbReference>
<dbReference type="Pfam" id="PF13560">
    <property type="entry name" value="HTH_31"/>
    <property type="match status" value="1"/>
</dbReference>
<dbReference type="InterPro" id="IPR010982">
    <property type="entry name" value="Lambda_DNA-bd_dom_sf"/>
</dbReference>
<reference evidence="2 3" key="1">
    <citation type="submission" date="2021-01" db="EMBL/GenBank/DDBJ databases">
        <title>Whole genome shotgun sequence of Catellatospora citrea NBRC 14495.</title>
        <authorList>
            <person name="Komaki H."/>
            <person name="Tamura T."/>
        </authorList>
    </citation>
    <scope>NUCLEOTIDE SEQUENCE [LARGE SCALE GENOMIC DNA]</scope>
    <source>
        <strain evidence="2 3">NBRC 14495</strain>
    </source>
</reference>
<keyword evidence="3" id="KW-1185">Reference proteome</keyword>
<dbReference type="InterPro" id="IPR001387">
    <property type="entry name" value="Cro/C1-type_HTH"/>
</dbReference>
<dbReference type="EMBL" id="BONH01000007">
    <property type="protein sequence ID" value="GIF96999.1"/>
    <property type="molecule type" value="Genomic_DNA"/>
</dbReference>